<organism evidence="2 3">
    <name type="scientific">Photobacterium leiognathi</name>
    <dbReference type="NCBI Taxonomy" id="553611"/>
    <lineage>
        <taxon>Bacteria</taxon>
        <taxon>Pseudomonadati</taxon>
        <taxon>Pseudomonadota</taxon>
        <taxon>Gammaproteobacteria</taxon>
        <taxon>Vibrionales</taxon>
        <taxon>Vibrionaceae</taxon>
        <taxon>Photobacterium</taxon>
    </lineage>
</organism>
<evidence type="ECO:0000259" key="1">
    <source>
        <dbReference type="Pfam" id="PF04471"/>
    </source>
</evidence>
<evidence type="ECO:0000313" key="2">
    <source>
        <dbReference type="EMBL" id="PSV88816.1"/>
    </source>
</evidence>
<dbReference type="GO" id="GO:0004519">
    <property type="term" value="F:endonuclease activity"/>
    <property type="evidence" value="ECO:0007669"/>
    <property type="project" value="InterPro"/>
</dbReference>
<protein>
    <recommendedName>
        <fullName evidence="1">Restriction endonuclease type IV Mrr domain-containing protein</fullName>
    </recommendedName>
</protein>
<dbReference type="RefSeq" id="WP_045070611.1">
    <property type="nucleotide sequence ID" value="NZ_JZSL01000030.1"/>
</dbReference>
<dbReference type="InterPro" id="IPR007560">
    <property type="entry name" value="Restrct_endonuc_IV_Mrr"/>
</dbReference>
<dbReference type="AlphaFoldDB" id="A0A2T3M8L4"/>
<proteinExistence type="predicted"/>
<comment type="caution">
    <text evidence="2">The sequence shown here is derived from an EMBL/GenBank/DDBJ whole genome shotgun (WGS) entry which is preliminary data.</text>
</comment>
<dbReference type="Pfam" id="PF04471">
    <property type="entry name" value="Mrr_cat"/>
    <property type="match status" value="1"/>
</dbReference>
<dbReference type="EMBL" id="PYOJ01000016">
    <property type="protein sequence ID" value="PSV88816.1"/>
    <property type="molecule type" value="Genomic_DNA"/>
</dbReference>
<dbReference type="Proteomes" id="UP000240410">
    <property type="component" value="Unassembled WGS sequence"/>
</dbReference>
<evidence type="ECO:0000313" key="3">
    <source>
        <dbReference type="Proteomes" id="UP000240410"/>
    </source>
</evidence>
<accession>A0A2T3M8L4</accession>
<dbReference type="OrthoDB" id="811374at2"/>
<gene>
    <name evidence="2" type="ORF">CTM89_13580</name>
</gene>
<dbReference type="GO" id="GO:0009307">
    <property type="term" value="P:DNA restriction-modification system"/>
    <property type="evidence" value="ECO:0007669"/>
    <property type="project" value="InterPro"/>
</dbReference>
<dbReference type="GO" id="GO:0003677">
    <property type="term" value="F:DNA binding"/>
    <property type="evidence" value="ECO:0007669"/>
    <property type="project" value="InterPro"/>
</dbReference>
<feature type="domain" description="Restriction endonuclease type IV Mrr" evidence="1">
    <location>
        <begin position="56"/>
        <end position="118"/>
    </location>
</feature>
<name>A0A2T3M8L4_PHOLE</name>
<reference evidence="2 3" key="1">
    <citation type="submission" date="2018-03" db="EMBL/GenBank/DDBJ databases">
        <title>Whole genome sequencing of Histamine producing bacteria.</title>
        <authorList>
            <person name="Butler K."/>
        </authorList>
    </citation>
    <scope>NUCLEOTIDE SEQUENCE [LARGE SCALE GENOMIC DNA]</scope>
    <source>
        <strain evidence="2 3">ATCC 33979</strain>
    </source>
</reference>
<sequence length="486" mass="56447">MYNTVSDKQIDNEIESRYRPHTTNASIRDLPLCELSDRDFEILTYQLIKEEIANNEHKGYDSISLMQGVGERGRDCVIYSNDEVVAVVQCKKYKSNITRPALLKELIKFLLHLTVDESLFSGNKVKYLFYVSKSLTEPAIKLTNQFSKEVLNDINEGKVKGYIKAVVNEYASFEGYIGKEPYEAIESLLMLTTVEVHDQVDLSYRIQCKPNILQNFFDVVQVIDRDAFNEDLTRILEGYGLADQSDIDIKHLQKRIKPIGSEKRTNFGLYDFYGYDIEFLKYLKNDEFSELFQLLSNVSLFMNKKLFSYLSSKISELTHKEVTNKLLFNNIIHPFSINVVTMYLSRRCGRSLVSGTISEQLHQKYYPEHYATKDQLIGEVLEYLLDSSERFMRGDYSLMKGTKEEISFKVNVLFPKLHEGFTTITDVRSRAERDLIILEPVIDKIENEIRELLESEKTIIIKSSDMFSDKEMLPKIKNTFDSLRDN</sequence>